<gene>
    <name evidence="2" type="ORF">METZ01_LOCUS34318</name>
</gene>
<organism evidence="2">
    <name type="scientific">marine metagenome</name>
    <dbReference type="NCBI Taxonomy" id="408172"/>
    <lineage>
        <taxon>unclassified sequences</taxon>
        <taxon>metagenomes</taxon>
        <taxon>ecological metagenomes</taxon>
    </lineage>
</organism>
<evidence type="ECO:0000313" key="2">
    <source>
        <dbReference type="EMBL" id="SUZ81464.1"/>
    </source>
</evidence>
<dbReference type="EMBL" id="UINC01001469">
    <property type="protein sequence ID" value="SUZ81464.1"/>
    <property type="molecule type" value="Genomic_DNA"/>
</dbReference>
<dbReference type="PANTHER" id="PTHR23020:SF41">
    <property type="entry name" value="AMINOGLYCOSIDE PHOSPHOTRANSFERASE DOMAIN-CONTAINING PROTEIN"/>
    <property type="match status" value="1"/>
</dbReference>
<dbReference type="InterPro" id="IPR011009">
    <property type="entry name" value="Kinase-like_dom_sf"/>
</dbReference>
<dbReference type="Gene3D" id="3.90.1200.10">
    <property type="match status" value="1"/>
</dbReference>
<feature type="domain" description="CHK kinase-like" evidence="1">
    <location>
        <begin position="114"/>
        <end position="289"/>
    </location>
</feature>
<protein>
    <recommendedName>
        <fullName evidence="1">CHK kinase-like domain-containing protein</fullName>
    </recommendedName>
</protein>
<reference evidence="2" key="1">
    <citation type="submission" date="2018-05" db="EMBL/GenBank/DDBJ databases">
        <authorList>
            <person name="Lanie J.A."/>
            <person name="Ng W.-L."/>
            <person name="Kazmierczak K.M."/>
            <person name="Andrzejewski T.M."/>
            <person name="Davidsen T.M."/>
            <person name="Wayne K.J."/>
            <person name="Tettelin H."/>
            <person name="Glass J.I."/>
            <person name="Rusch D."/>
            <person name="Podicherti R."/>
            <person name="Tsui H.-C.T."/>
            <person name="Winkler M.E."/>
        </authorList>
    </citation>
    <scope>NUCLEOTIDE SEQUENCE</scope>
</reference>
<proteinExistence type="predicted"/>
<sequence>MIPKGPEDFDVAWFNDVLELGSAEVIGAEVEYLTTPGQTADVAGVDLTYRGDTDLPNRMIAKFTAKAEATQGVAVAFDLYRREAKFYEEFGDGGMPVPACYYSSASTDGREVVLLLEDLSAGVSPSWASTLGQVEIALRAAGPFHARWWNNPELLDKAFLVGRSDPVFFNTTASNAQASLPLALDNALTPLCEDILKRWLDRVPQFLEWADTRPYSLVHGDFHPKQMFFPTEHGDGRFAVIDWQFPMIGPGSWDVARIMLAGLSTEVREENEDRLIENYLDDLRDGGVSEYGIDEFRQDALTGHLISLAIHTIACATEIDRFKLEITDLGLDWREILFGRLDAIFAGANPMDQLPYMR</sequence>
<dbReference type="InterPro" id="IPR052961">
    <property type="entry name" value="Oxido-Kinase-like_Enzymes"/>
</dbReference>
<dbReference type="Pfam" id="PF01636">
    <property type="entry name" value="APH"/>
    <property type="match status" value="1"/>
</dbReference>
<accession>A0A381QR77</accession>
<dbReference type="SUPFAM" id="SSF56112">
    <property type="entry name" value="Protein kinase-like (PK-like)"/>
    <property type="match status" value="1"/>
</dbReference>
<dbReference type="SMART" id="SM00587">
    <property type="entry name" value="CHK"/>
    <property type="match status" value="1"/>
</dbReference>
<name>A0A381QR77_9ZZZZ</name>
<dbReference type="PANTHER" id="PTHR23020">
    <property type="entry name" value="UNCHARACTERIZED NUCLEAR HORMONE RECEPTOR-RELATED"/>
    <property type="match status" value="1"/>
</dbReference>
<dbReference type="InterPro" id="IPR015897">
    <property type="entry name" value="CHK_kinase-like"/>
</dbReference>
<dbReference type="InterPro" id="IPR002575">
    <property type="entry name" value="Aminoglycoside_PTrfase"/>
</dbReference>
<evidence type="ECO:0000259" key="1">
    <source>
        <dbReference type="SMART" id="SM00587"/>
    </source>
</evidence>
<dbReference type="AlphaFoldDB" id="A0A381QR77"/>